<feature type="region of interest" description="Disordered" evidence="7">
    <location>
        <begin position="694"/>
        <end position="738"/>
    </location>
</feature>
<dbReference type="InterPro" id="IPR027417">
    <property type="entry name" value="P-loop_NTPase"/>
</dbReference>
<feature type="region of interest" description="Disordered" evidence="7">
    <location>
        <begin position="313"/>
        <end position="354"/>
    </location>
</feature>
<dbReference type="SUPFAM" id="SSF46894">
    <property type="entry name" value="C-terminal effector domain of the bipartite response regulators"/>
    <property type="match status" value="1"/>
</dbReference>
<protein>
    <submittedName>
        <fullName evidence="9">BTAD domain-containing putative transcriptional regulator</fullName>
    </submittedName>
</protein>
<comment type="caution">
    <text evidence="9">The sequence shown here is derived from an EMBL/GenBank/DDBJ whole genome shotgun (WGS) entry which is preliminary data.</text>
</comment>
<evidence type="ECO:0000313" key="10">
    <source>
        <dbReference type="Proteomes" id="UP001458415"/>
    </source>
</evidence>
<dbReference type="CDD" id="cd15831">
    <property type="entry name" value="BTAD"/>
    <property type="match status" value="1"/>
</dbReference>
<comment type="similarity">
    <text evidence="1">Belongs to the AfsR/DnrI/RedD regulatory family.</text>
</comment>
<dbReference type="InterPro" id="IPR011990">
    <property type="entry name" value="TPR-like_helical_dom_sf"/>
</dbReference>
<evidence type="ECO:0000256" key="1">
    <source>
        <dbReference type="ARBA" id="ARBA00005820"/>
    </source>
</evidence>
<keyword evidence="5" id="KW-0804">Transcription</keyword>
<feature type="domain" description="OmpR/PhoB-type" evidence="8">
    <location>
        <begin position="55"/>
        <end position="159"/>
    </location>
</feature>
<dbReference type="PANTHER" id="PTHR35807">
    <property type="entry name" value="TRANSCRIPTIONAL REGULATOR REDD-RELATED"/>
    <property type="match status" value="1"/>
</dbReference>
<dbReference type="PROSITE" id="PS51755">
    <property type="entry name" value="OMPR_PHOB"/>
    <property type="match status" value="1"/>
</dbReference>
<keyword evidence="10" id="KW-1185">Reference proteome</keyword>
<feature type="compositionally biased region" description="Low complexity" evidence="7">
    <location>
        <begin position="720"/>
        <end position="731"/>
    </location>
</feature>
<evidence type="ECO:0000259" key="8">
    <source>
        <dbReference type="PROSITE" id="PS51755"/>
    </source>
</evidence>
<dbReference type="SMART" id="SM00862">
    <property type="entry name" value="Trans_reg_C"/>
    <property type="match status" value="1"/>
</dbReference>
<gene>
    <name evidence="9" type="ORF">ABT317_18460</name>
</gene>
<keyword evidence="2" id="KW-0902">Two-component regulatory system</keyword>
<name>A0ABV1W436_9ACTN</name>
<dbReference type="InterPro" id="IPR005158">
    <property type="entry name" value="BTAD"/>
</dbReference>
<dbReference type="InterPro" id="IPR016032">
    <property type="entry name" value="Sig_transdc_resp-reg_C-effctor"/>
</dbReference>
<accession>A0ABV1W436</accession>
<dbReference type="Proteomes" id="UP001458415">
    <property type="component" value="Unassembled WGS sequence"/>
</dbReference>
<keyword evidence="3" id="KW-0805">Transcription regulation</keyword>
<feature type="compositionally biased region" description="Basic and acidic residues" evidence="7">
    <location>
        <begin position="694"/>
        <end position="706"/>
    </location>
</feature>
<dbReference type="PANTHER" id="PTHR35807:SF1">
    <property type="entry name" value="TRANSCRIPTIONAL REGULATOR REDD"/>
    <property type="match status" value="1"/>
</dbReference>
<organism evidence="9 10">
    <name type="scientific">Streptomyces carpinensis</name>
    <dbReference type="NCBI Taxonomy" id="66369"/>
    <lineage>
        <taxon>Bacteria</taxon>
        <taxon>Bacillati</taxon>
        <taxon>Actinomycetota</taxon>
        <taxon>Actinomycetes</taxon>
        <taxon>Kitasatosporales</taxon>
        <taxon>Streptomycetaceae</taxon>
        <taxon>Streptomyces</taxon>
    </lineage>
</organism>
<proteinExistence type="inferred from homology"/>
<feature type="DNA-binding region" description="OmpR/PhoB-type" evidence="6">
    <location>
        <begin position="55"/>
        <end position="159"/>
    </location>
</feature>
<dbReference type="SUPFAM" id="SSF48452">
    <property type="entry name" value="TPR-like"/>
    <property type="match status" value="1"/>
</dbReference>
<evidence type="ECO:0000256" key="4">
    <source>
        <dbReference type="ARBA" id="ARBA00023125"/>
    </source>
</evidence>
<dbReference type="PRINTS" id="PR00364">
    <property type="entry name" value="DISEASERSIST"/>
</dbReference>
<evidence type="ECO:0000256" key="3">
    <source>
        <dbReference type="ARBA" id="ARBA00023015"/>
    </source>
</evidence>
<dbReference type="InterPro" id="IPR001867">
    <property type="entry name" value="OmpR/PhoB-type_DNA-bd"/>
</dbReference>
<evidence type="ECO:0000256" key="6">
    <source>
        <dbReference type="PROSITE-ProRule" id="PRU01091"/>
    </source>
</evidence>
<evidence type="ECO:0000256" key="2">
    <source>
        <dbReference type="ARBA" id="ARBA00023012"/>
    </source>
</evidence>
<dbReference type="EMBL" id="JBEPCU010000294">
    <property type="protein sequence ID" value="MER6978926.1"/>
    <property type="molecule type" value="Genomic_DNA"/>
</dbReference>
<dbReference type="Gene3D" id="1.10.10.10">
    <property type="entry name" value="Winged helix-like DNA-binding domain superfamily/Winged helix DNA-binding domain"/>
    <property type="match status" value="1"/>
</dbReference>
<feature type="region of interest" description="Disordered" evidence="7">
    <location>
        <begin position="1"/>
        <end position="56"/>
    </location>
</feature>
<dbReference type="InterPro" id="IPR002182">
    <property type="entry name" value="NB-ARC"/>
</dbReference>
<dbReference type="InterPro" id="IPR051677">
    <property type="entry name" value="AfsR-DnrI-RedD_regulator"/>
</dbReference>
<evidence type="ECO:0000256" key="7">
    <source>
        <dbReference type="SAM" id="MobiDB-lite"/>
    </source>
</evidence>
<dbReference type="InterPro" id="IPR036388">
    <property type="entry name" value="WH-like_DNA-bd_sf"/>
</dbReference>
<feature type="compositionally biased region" description="Low complexity" evidence="7">
    <location>
        <begin position="334"/>
        <end position="351"/>
    </location>
</feature>
<sequence length="738" mass="77740">MTASRPTAPETLGRRRRGAARAVTPQAGGPGAEVSPRQRVRSASVPAPAGRPVGDELPAVDAPRFSLLGSVRAWRAGRELALGPRQQRLVLAALLAGAGRPVPLTELVDLLWDGEPPASGMNAVHRYVGSLRRVLEPGLPARSPGRWLVRQAGGYLLRVDTDRLDLLSFRDLVGRARARSADGDLPGAVDLYLEALDLWQGHCAEGLGALARVHPAFVLVEHEYAPVVCEAAAAALHCGRAGSVLLHVRRAADRSPLDEALQASLLLVLAAEGKQAEAIMLYHGIRARLLEELGIEPGAELRTAHERVLRGMPTGSAAPARHRATPVPDPPEAPGLLPGVPSDPSSPSADPWIGPAQLPPDIPCFTGRERAMEQALEVAHHTGGGLRVLAVDGIPGVGKTALAVHFAHHVAGDFSDGQLYADLGGFASDGKPAHPGDVLQGFLEALGVDRHRVPVSLEARSALFRSVLAQRRVLVVLDNALDADQVRPLLPGTRQCMVVVTSRARLIGLAAAHGAQLLGLDVLSVDEATSCFLERVGPARAGTDTDADAVEEIVRRCGRLPLALAVVAARAASRPGQPLSSLAAELAAAQGGLRGFDDDDRANDLRGVFSWSYRPLSAEAKRVFRLLPSHRAPDVSMAALATAAGIPHRAAEKVIGELVRARLVEVRGRDRFGAHDLVLAYAAELGCTEETDRGAVPRLAHERDRPSAASGTRLPRADVPGPGAQALPGAAARRHPCV</sequence>
<dbReference type="SUPFAM" id="SSF52540">
    <property type="entry name" value="P-loop containing nucleoside triphosphate hydrolases"/>
    <property type="match status" value="1"/>
</dbReference>
<keyword evidence="4 6" id="KW-0238">DNA-binding</keyword>
<evidence type="ECO:0000313" key="9">
    <source>
        <dbReference type="EMBL" id="MER6978926.1"/>
    </source>
</evidence>
<reference evidence="9 10" key="1">
    <citation type="submission" date="2024-06" db="EMBL/GenBank/DDBJ databases">
        <title>The Natural Products Discovery Center: Release of the First 8490 Sequenced Strains for Exploring Actinobacteria Biosynthetic Diversity.</title>
        <authorList>
            <person name="Kalkreuter E."/>
            <person name="Kautsar S.A."/>
            <person name="Yang D."/>
            <person name="Bader C.D."/>
            <person name="Teijaro C.N."/>
            <person name="Fluegel L."/>
            <person name="Davis C.M."/>
            <person name="Simpson J.R."/>
            <person name="Lauterbach L."/>
            <person name="Steele A.D."/>
            <person name="Gui C."/>
            <person name="Meng S."/>
            <person name="Li G."/>
            <person name="Viehrig K."/>
            <person name="Ye F."/>
            <person name="Su P."/>
            <person name="Kiefer A.F."/>
            <person name="Nichols A."/>
            <person name="Cepeda A.J."/>
            <person name="Yan W."/>
            <person name="Fan B."/>
            <person name="Jiang Y."/>
            <person name="Adhikari A."/>
            <person name="Zheng C.-J."/>
            <person name="Schuster L."/>
            <person name="Cowan T.M."/>
            <person name="Smanski M.J."/>
            <person name="Chevrette M.G."/>
            <person name="De Carvalho L.P.S."/>
            <person name="Shen B."/>
        </authorList>
    </citation>
    <scope>NUCLEOTIDE SEQUENCE [LARGE SCALE GENOMIC DNA]</scope>
    <source>
        <strain evidence="9 10">NPDC000634</strain>
    </source>
</reference>
<dbReference type="SMART" id="SM01043">
    <property type="entry name" value="BTAD"/>
    <property type="match status" value="1"/>
</dbReference>
<dbReference type="Gene3D" id="1.25.40.10">
    <property type="entry name" value="Tetratricopeptide repeat domain"/>
    <property type="match status" value="1"/>
</dbReference>
<dbReference type="Gene3D" id="3.40.50.300">
    <property type="entry name" value="P-loop containing nucleotide triphosphate hydrolases"/>
    <property type="match status" value="1"/>
</dbReference>
<dbReference type="Pfam" id="PF03704">
    <property type="entry name" value="BTAD"/>
    <property type="match status" value="1"/>
</dbReference>
<evidence type="ECO:0000256" key="5">
    <source>
        <dbReference type="ARBA" id="ARBA00023163"/>
    </source>
</evidence>
<dbReference type="Pfam" id="PF00931">
    <property type="entry name" value="NB-ARC"/>
    <property type="match status" value="1"/>
</dbReference>